<accession>A0ABT8M8L6</accession>
<protein>
    <submittedName>
        <fullName evidence="5">Hsp20 family protein</fullName>
    </submittedName>
</protein>
<feature type="region of interest" description="Disordered" evidence="3">
    <location>
        <begin position="151"/>
        <end position="237"/>
    </location>
</feature>
<evidence type="ECO:0000256" key="1">
    <source>
        <dbReference type="PROSITE-ProRule" id="PRU00285"/>
    </source>
</evidence>
<dbReference type="PANTHER" id="PTHR11527">
    <property type="entry name" value="HEAT-SHOCK PROTEIN 20 FAMILY MEMBER"/>
    <property type="match status" value="1"/>
</dbReference>
<name>A0ABT8M8L6_9EURY</name>
<dbReference type="PROSITE" id="PS01031">
    <property type="entry name" value="SHSP"/>
    <property type="match status" value="1"/>
</dbReference>
<evidence type="ECO:0000313" key="6">
    <source>
        <dbReference type="Proteomes" id="UP001168338"/>
    </source>
</evidence>
<sequence>MARRGSPYGMWSEFDEMIAEMRRQFGEMLAGLREAPGTAMLPGAGMLVDVSEHPGEVVIAADCPGVERQDVSLRLLDPMTLRIAIQREAATETEREGYYMRERTVGAVSRDVSLPAEVTEQGAQATFKNGVLEVRLPKTPEARGREIAVAEEPDTRVPGSAAEAERNAARLRQQKEEELREAREKIEPSGYLSSEKLEEEARDVELEQRGSPEERRTAAELRQQKEEERAEAKRKLG</sequence>
<keyword evidence="6" id="KW-1185">Reference proteome</keyword>
<dbReference type="InterPro" id="IPR008978">
    <property type="entry name" value="HSP20-like_chaperone"/>
</dbReference>
<dbReference type="InterPro" id="IPR002068">
    <property type="entry name" value="A-crystallin/Hsp20_dom"/>
</dbReference>
<feature type="compositionally biased region" description="Basic and acidic residues" evidence="3">
    <location>
        <begin position="203"/>
        <end position="237"/>
    </location>
</feature>
<dbReference type="Proteomes" id="UP001168338">
    <property type="component" value="Unassembled WGS sequence"/>
</dbReference>
<evidence type="ECO:0000313" key="5">
    <source>
        <dbReference type="EMBL" id="MDN7024261.1"/>
    </source>
</evidence>
<comment type="similarity">
    <text evidence="1 2">Belongs to the small heat shock protein (HSP20) family.</text>
</comment>
<dbReference type="Pfam" id="PF00011">
    <property type="entry name" value="HSP20"/>
    <property type="match status" value="1"/>
</dbReference>
<evidence type="ECO:0000256" key="3">
    <source>
        <dbReference type="SAM" id="MobiDB-lite"/>
    </source>
</evidence>
<reference evidence="5" key="1">
    <citation type="submission" date="2019-05" db="EMBL/GenBank/DDBJ databases">
        <title>Methanoculleus sp. FWC-SCC1, a methanogenic archaeon isolated from deep marine cold seep.</title>
        <authorList>
            <person name="Chen Y.-W."/>
            <person name="Chen S.-C."/>
            <person name="Teng N.-H."/>
            <person name="Lai M.-C."/>
        </authorList>
    </citation>
    <scope>NUCLEOTIDE SEQUENCE</scope>
    <source>
        <strain evidence="5">FWC-SCC1</strain>
    </source>
</reference>
<feature type="domain" description="SHSP" evidence="4">
    <location>
        <begin position="39"/>
        <end position="152"/>
    </location>
</feature>
<evidence type="ECO:0000256" key="2">
    <source>
        <dbReference type="RuleBase" id="RU003616"/>
    </source>
</evidence>
<comment type="caution">
    <text evidence="5">The sequence shown here is derived from an EMBL/GenBank/DDBJ whole genome shotgun (WGS) entry which is preliminary data.</text>
</comment>
<organism evidence="5 6">
    <name type="scientific">Methanoculleus frigidifontis</name>
    <dbReference type="NCBI Taxonomy" id="2584085"/>
    <lineage>
        <taxon>Archaea</taxon>
        <taxon>Methanobacteriati</taxon>
        <taxon>Methanobacteriota</taxon>
        <taxon>Stenosarchaea group</taxon>
        <taxon>Methanomicrobia</taxon>
        <taxon>Methanomicrobiales</taxon>
        <taxon>Methanomicrobiaceae</taxon>
        <taxon>Methanoculleus</taxon>
    </lineage>
</organism>
<gene>
    <name evidence="5" type="ORF">FGU65_05040</name>
</gene>
<evidence type="ECO:0000259" key="4">
    <source>
        <dbReference type="PROSITE" id="PS01031"/>
    </source>
</evidence>
<dbReference type="SUPFAM" id="SSF49764">
    <property type="entry name" value="HSP20-like chaperones"/>
    <property type="match status" value="1"/>
</dbReference>
<dbReference type="Gene3D" id="2.60.40.790">
    <property type="match status" value="1"/>
</dbReference>
<feature type="compositionally biased region" description="Basic and acidic residues" evidence="3">
    <location>
        <begin position="163"/>
        <end position="187"/>
    </location>
</feature>
<proteinExistence type="inferred from homology"/>
<dbReference type="CDD" id="cd06464">
    <property type="entry name" value="ACD_sHsps-like"/>
    <property type="match status" value="1"/>
</dbReference>
<dbReference type="InterPro" id="IPR031107">
    <property type="entry name" value="Small_HSP"/>
</dbReference>
<dbReference type="RefSeq" id="WP_301663358.1">
    <property type="nucleotide sequence ID" value="NZ_VCYH01000003.1"/>
</dbReference>
<dbReference type="EMBL" id="VCYH01000003">
    <property type="protein sequence ID" value="MDN7024261.1"/>
    <property type="molecule type" value="Genomic_DNA"/>
</dbReference>